<keyword evidence="7" id="KW-1185">Reference proteome</keyword>
<dbReference type="InterPro" id="IPR036849">
    <property type="entry name" value="Enolase-like_C_sf"/>
</dbReference>
<proteinExistence type="predicted"/>
<dbReference type="Proteomes" id="UP001139333">
    <property type="component" value="Unassembled WGS sequence"/>
</dbReference>
<evidence type="ECO:0000256" key="4">
    <source>
        <dbReference type="NCBIfam" id="TIGR01927"/>
    </source>
</evidence>
<dbReference type="RefSeq" id="WP_248996892.1">
    <property type="nucleotide sequence ID" value="NZ_JAKIKP010000017.1"/>
</dbReference>
<dbReference type="GO" id="GO:0043748">
    <property type="term" value="F:O-succinylbenzoate synthase activity"/>
    <property type="evidence" value="ECO:0007669"/>
    <property type="project" value="UniProtKB-EC"/>
</dbReference>
<dbReference type="CDD" id="cd03320">
    <property type="entry name" value="OSBS"/>
    <property type="match status" value="1"/>
</dbReference>
<dbReference type="PANTHER" id="PTHR48073">
    <property type="entry name" value="O-SUCCINYLBENZOATE SYNTHASE-RELATED"/>
    <property type="match status" value="1"/>
</dbReference>
<dbReference type="InterPro" id="IPR029065">
    <property type="entry name" value="Enolase_C-like"/>
</dbReference>
<evidence type="ECO:0000256" key="3">
    <source>
        <dbReference type="ARBA" id="ARBA00023239"/>
    </source>
</evidence>
<dbReference type="InterPro" id="IPR013342">
    <property type="entry name" value="Mandelate_racemase_C"/>
</dbReference>
<comment type="caution">
    <text evidence="6">The sequence shown here is derived from an EMBL/GenBank/DDBJ whole genome shotgun (WGS) entry which is preliminary data.</text>
</comment>
<evidence type="ECO:0000256" key="2">
    <source>
        <dbReference type="ARBA" id="ARBA00022842"/>
    </source>
</evidence>
<evidence type="ECO:0000259" key="5">
    <source>
        <dbReference type="SMART" id="SM00922"/>
    </source>
</evidence>
<dbReference type="SFLD" id="SFLDS00001">
    <property type="entry name" value="Enolase"/>
    <property type="match status" value="1"/>
</dbReference>
<reference evidence="6" key="1">
    <citation type="submission" date="2022-01" db="EMBL/GenBank/DDBJ databases">
        <title>Whole genome-based taxonomy of the Shewanellaceae.</title>
        <authorList>
            <person name="Martin-Rodriguez A.J."/>
        </authorList>
    </citation>
    <scope>NUCLEOTIDE SEQUENCE</scope>
    <source>
        <strain evidence="6">DSM 16422</strain>
    </source>
</reference>
<dbReference type="InterPro" id="IPR029017">
    <property type="entry name" value="Enolase-like_N"/>
</dbReference>
<dbReference type="EC" id="4.2.1.113" evidence="4"/>
<dbReference type="AlphaFoldDB" id="A0A9X1ZKQ8"/>
<accession>A0A9X1ZKQ8</accession>
<dbReference type="SUPFAM" id="SSF54826">
    <property type="entry name" value="Enolase N-terminal domain-like"/>
    <property type="match status" value="1"/>
</dbReference>
<protein>
    <recommendedName>
        <fullName evidence="4">o-succinylbenzoate synthase</fullName>
        <ecNumber evidence="4">4.2.1.113</ecNumber>
    </recommendedName>
</protein>
<keyword evidence="2" id="KW-0460">Magnesium</keyword>
<dbReference type="SUPFAM" id="SSF51604">
    <property type="entry name" value="Enolase C-terminal domain-like"/>
    <property type="match status" value="1"/>
</dbReference>
<dbReference type="NCBIfam" id="NF003473">
    <property type="entry name" value="PRK05105.1"/>
    <property type="match status" value="1"/>
</dbReference>
<dbReference type="Gene3D" id="3.20.20.120">
    <property type="entry name" value="Enolase-like C-terminal domain"/>
    <property type="match status" value="1"/>
</dbReference>
<dbReference type="PANTHER" id="PTHR48073:SF2">
    <property type="entry name" value="O-SUCCINYLBENZOATE SYNTHASE"/>
    <property type="match status" value="1"/>
</dbReference>
<dbReference type="SMART" id="SM00922">
    <property type="entry name" value="MR_MLE"/>
    <property type="match status" value="1"/>
</dbReference>
<dbReference type="SFLD" id="SFLDF00009">
    <property type="entry name" value="o-succinylbenzoate_synthase"/>
    <property type="match status" value="1"/>
</dbReference>
<dbReference type="Gene3D" id="3.30.390.10">
    <property type="entry name" value="Enolase-like, N-terminal domain"/>
    <property type="match status" value="1"/>
</dbReference>
<dbReference type="InterPro" id="IPR018110">
    <property type="entry name" value="Mandel_Rmase/mucon_lact_enz_CS"/>
</dbReference>
<evidence type="ECO:0000313" key="7">
    <source>
        <dbReference type="Proteomes" id="UP001139333"/>
    </source>
</evidence>
<dbReference type="Pfam" id="PF13378">
    <property type="entry name" value="MR_MLE_C"/>
    <property type="match status" value="1"/>
</dbReference>
<keyword evidence="1" id="KW-0479">Metal-binding</keyword>
<organism evidence="6 7">
    <name type="scientific">Shewanella gaetbuli</name>
    <dbReference type="NCBI Taxonomy" id="220752"/>
    <lineage>
        <taxon>Bacteria</taxon>
        <taxon>Pseudomonadati</taxon>
        <taxon>Pseudomonadota</taxon>
        <taxon>Gammaproteobacteria</taxon>
        <taxon>Alteromonadales</taxon>
        <taxon>Shewanellaceae</taxon>
        <taxon>Shewanella</taxon>
    </lineage>
</organism>
<feature type="domain" description="Mandelate racemase/muconate lactonizing enzyme C-terminal" evidence="5">
    <location>
        <begin position="142"/>
        <end position="230"/>
    </location>
</feature>
<dbReference type="GO" id="GO:0046872">
    <property type="term" value="F:metal ion binding"/>
    <property type="evidence" value="ECO:0007669"/>
    <property type="project" value="UniProtKB-KW"/>
</dbReference>
<sequence>MCHITAFEIHQYQIDLSTTLPVAKQRIDHRVGLIVTVTLSDGQSSVAEVAPLSGIDIEGLPLQGFSQENLEQVTAALFDIQQQVMGEGVNKLALLTEQCSLASVQFGLSVLVAKLQQRLPIRQLEQHKIPLLYHGLSTSSIAEKLTPIADINTVKIKVAQTDMAEEIAFVHQILAYKPKLTLRLDANGGFTLDQAIDFLACIPKAQIDYIEEPCQQLSDNATVYQQLGIKYALDESLLQQPIDFTQLLEQQPGIGALILKPMLLGSLTRLQEIVTLAEQYGVRCILSSSLESDIGINDLALISQALTPDNPPGLDTLSAFSQKLISPDGSVDYSQLTPLEASTAL</sequence>
<evidence type="ECO:0000313" key="6">
    <source>
        <dbReference type="EMBL" id="MCL1144224.1"/>
    </source>
</evidence>
<dbReference type="NCBIfam" id="TIGR01927">
    <property type="entry name" value="menC_gam_Gplu"/>
    <property type="match status" value="1"/>
</dbReference>
<keyword evidence="3 6" id="KW-0456">Lyase</keyword>
<evidence type="ECO:0000256" key="1">
    <source>
        <dbReference type="ARBA" id="ARBA00022723"/>
    </source>
</evidence>
<dbReference type="PROSITE" id="PS00909">
    <property type="entry name" value="MR_MLE_2"/>
    <property type="match status" value="1"/>
</dbReference>
<name>A0A9X1ZKQ8_9GAMM</name>
<dbReference type="EMBL" id="JAKIKP010000017">
    <property type="protein sequence ID" value="MCL1144224.1"/>
    <property type="molecule type" value="Genomic_DNA"/>
</dbReference>
<dbReference type="GO" id="GO:0009063">
    <property type="term" value="P:amino acid catabolic process"/>
    <property type="evidence" value="ECO:0007669"/>
    <property type="project" value="InterPro"/>
</dbReference>
<dbReference type="SFLD" id="SFLDG00180">
    <property type="entry name" value="muconate_cycloisomerase"/>
    <property type="match status" value="1"/>
</dbReference>
<dbReference type="InterPro" id="IPR041338">
    <property type="entry name" value="OSBS_N"/>
</dbReference>
<dbReference type="GO" id="GO:0009234">
    <property type="term" value="P:menaquinone biosynthetic process"/>
    <property type="evidence" value="ECO:0007669"/>
    <property type="project" value="UniProtKB-UniRule"/>
</dbReference>
<dbReference type="Pfam" id="PF21508">
    <property type="entry name" value="MenC_N"/>
    <property type="match status" value="1"/>
</dbReference>
<gene>
    <name evidence="6" type="primary">menC</name>
    <name evidence="6" type="ORF">L2672_16215</name>
</gene>